<feature type="domain" description="HD-GYP" evidence="2">
    <location>
        <begin position="324"/>
        <end position="522"/>
    </location>
</feature>
<dbReference type="InterPro" id="IPR003018">
    <property type="entry name" value="GAF"/>
</dbReference>
<dbReference type="Gene3D" id="3.30.450.40">
    <property type="match status" value="1"/>
</dbReference>
<dbReference type="InterPro" id="IPR008984">
    <property type="entry name" value="SMAD_FHA_dom_sf"/>
</dbReference>
<protein>
    <recommendedName>
        <fullName evidence="5">FHA domain-containing protein</fullName>
    </recommendedName>
</protein>
<evidence type="ECO:0000259" key="2">
    <source>
        <dbReference type="PROSITE" id="PS51832"/>
    </source>
</evidence>
<dbReference type="PROSITE" id="PS51832">
    <property type="entry name" value="HD_GYP"/>
    <property type="match status" value="1"/>
</dbReference>
<organism evidence="3">
    <name type="scientific">Tuwongella immobilis</name>
    <dbReference type="NCBI Taxonomy" id="692036"/>
    <lineage>
        <taxon>Bacteria</taxon>
        <taxon>Pseudomonadati</taxon>
        <taxon>Planctomycetota</taxon>
        <taxon>Planctomycetia</taxon>
        <taxon>Gemmatales</taxon>
        <taxon>Gemmataceae</taxon>
        <taxon>Tuwongella</taxon>
    </lineage>
</organism>
<dbReference type="PANTHER" id="PTHR43155:SF2">
    <property type="entry name" value="CYCLIC DI-GMP PHOSPHODIESTERASE PA4108"/>
    <property type="match status" value="1"/>
</dbReference>
<evidence type="ECO:0000259" key="1">
    <source>
        <dbReference type="PROSITE" id="PS50006"/>
    </source>
</evidence>
<sequence>MDQQLPHSSRASDLLLRRAIAKPLIRLRGISGDLKGKVWEADGLLRAGRLSTLEIVLDDNSVSRKHAEIAFVADTWCVRDLNSTNGTYINGIRIGSEERVVNARDIVQFGKVAMMVEFPEPSNAPNGPSSDQILVEATTSSSWEDGLERLAFDRNNCPRPNELMLALLRAGHHFVSLESEDALLHSILNDAVSVLDAQRGAIVLAEGSDENLQLRALATGRHETVGRFHFSKKLAQRCFARGESILCCSVEEDDELKMAQSIADGAMASVLCVLIRTPRSRLGVLHLDRSYFQKPFTEDDLHLADALAAHVSAGIECAQLLRKSRDLFINTITALAQAVEMRDEYTGGHTARVTNYATLLGEQLQLSHRELELIRIGTPLHDIGKIGIDDAILRKPAKLTDEEFAIMQTHTSKGAAIIQTIPDLHPILPIVRSHHEWWNGTGYPDRLLGEGIPLLARIVSVCDAFDAMTSNRPYHLDRKARPPEVAFDELQRMSGTQFDPRCVEAFLAIRGPVLETMTASRVTMSLKSASAS</sequence>
<evidence type="ECO:0000313" key="3">
    <source>
        <dbReference type="EMBL" id="VIP01126.1"/>
    </source>
</evidence>
<dbReference type="InterPro" id="IPR000253">
    <property type="entry name" value="FHA_dom"/>
</dbReference>
<keyword evidence="3" id="KW-0378">Hydrolase</keyword>
<dbReference type="Pfam" id="PF13492">
    <property type="entry name" value="GAF_3"/>
    <property type="match status" value="1"/>
</dbReference>
<dbReference type="RefSeq" id="WP_232055919.1">
    <property type="nucleotide sequence ID" value="NZ_LR593887.1"/>
</dbReference>
<dbReference type="SUPFAM" id="SSF49879">
    <property type="entry name" value="SMAD/FHA domain"/>
    <property type="match status" value="1"/>
</dbReference>
<dbReference type="SUPFAM" id="SSF109604">
    <property type="entry name" value="HD-domain/PDEase-like"/>
    <property type="match status" value="1"/>
</dbReference>
<dbReference type="EMBL" id="LR586016">
    <property type="protein sequence ID" value="VIP01126.1"/>
    <property type="molecule type" value="Genomic_DNA"/>
</dbReference>
<dbReference type="CDD" id="cd00060">
    <property type="entry name" value="FHA"/>
    <property type="match status" value="1"/>
</dbReference>
<dbReference type="Proteomes" id="UP000464378">
    <property type="component" value="Chromosome"/>
</dbReference>
<name>A0A6C2YI88_9BACT</name>
<dbReference type="InterPro" id="IPR037522">
    <property type="entry name" value="HD_GYP_dom"/>
</dbReference>
<keyword evidence="4" id="KW-1185">Reference proteome</keyword>
<dbReference type="CDD" id="cd00077">
    <property type="entry name" value="HDc"/>
    <property type="match status" value="1"/>
</dbReference>
<dbReference type="SUPFAM" id="SSF55781">
    <property type="entry name" value="GAF domain-like"/>
    <property type="match status" value="1"/>
</dbReference>
<dbReference type="Gene3D" id="2.60.200.20">
    <property type="match status" value="1"/>
</dbReference>
<dbReference type="PROSITE" id="PS50006">
    <property type="entry name" value="FHA_DOMAIN"/>
    <property type="match status" value="1"/>
</dbReference>
<dbReference type="SMART" id="SM00471">
    <property type="entry name" value="HDc"/>
    <property type="match status" value="1"/>
</dbReference>
<dbReference type="InParanoid" id="A0A6C2YI88"/>
<dbReference type="Pfam" id="PF13487">
    <property type="entry name" value="HD_5"/>
    <property type="match status" value="1"/>
</dbReference>
<feature type="domain" description="FHA" evidence="1">
    <location>
        <begin position="45"/>
        <end position="94"/>
    </location>
</feature>
<accession>A0A6C2YI88</accession>
<reference evidence="3" key="1">
    <citation type="submission" date="2019-04" db="EMBL/GenBank/DDBJ databases">
        <authorList>
            <consortium name="Science for Life Laboratories"/>
        </authorList>
    </citation>
    <scope>NUCLEOTIDE SEQUENCE</scope>
    <source>
        <strain evidence="3">MBLW1</strain>
    </source>
</reference>
<dbReference type="SMART" id="SM00240">
    <property type="entry name" value="FHA"/>
    <property type="match status" value="1"/>
</dbReference>
<dbReference type="Pfam" id="PF00498">
    <property type="entry name" value="FHA"/>
    <property type="match status" value="1"/>
</dbReference>
<gene>
    <name evidence="3" type="ORF">GMBLW1_28340</name>
</gene>
<dbReference type="SMART" id="SM00065">
    <property type="entry name" value="GAF"/>
    <property type="match status" value="1"/>
</dbReference>
<dbReference type="AlphaFoldDB" id="A0A6C2YI88"/>
<dbReference type="GO" id="GO:0016787">
    <property type="term" value="F:hydrolase activity"/>
    <property type="evidence" value="ECO:0007669"/>
    <property type="project" value="UniProtKB-KW"/>
</dbReference>
<proteinExistence type="predicted"/>
<dbReference type="PANTHER" id="PTHR43155">
    <property type="entry name" value="CYCLIC DI-GMP PHOSPHODIESTERASE PA4108-RELATED"/>
    <property type="match status" value="1"/>
</dbReference>
<dbReference type="Gene3D" id="1.10.3210.10">
    <property type="entry name" value="Hypothetical protein af1432"/>
    <property type="match status" value="1"/>
</dbReference>
<dbReference type="KEGG" id="tim:GMBLW1_28340"/>
<evidence type="ECO:0008006" key="5">
    <source>
        <dbReference type="Google" id="ProtNLM"/>
    </source>
</evidence>
<dbReference type="InterPro" id="IPR029016">
    <property type="entry name" value="GAF-like_dom_sf"/>
</dbReference>
<dbReference type="EMBL" id="LR593887">
    <property type="protein sequence ID" value="VTR97677.1"/>
    <property type="molecule type" value="Genomic_DNA"/>
</dbReference>
<evidence type="ECO:0000313" key="4">
    <source>
        <dbReference type="Proteomes" id="UP000464378"/>
    </source>
</evidence>
<dbReference type="InterPro" id="IPR003607">
    <property type="entry name" value="HD/PDEase_dom"/>
</dbReference>